<dbReference type="RefSeq" id="WP_204845546.1">
    <property type="nucleotide sequence ID" value="NZ_JAFBCL010000001.1"/>
</dbReference>
<accession>A0A8T8HYD2</accession>
<evidence type="ECO:0000259" key="2">
    <source>
        <dbReference type="Pfam" id="PF03795"/>
    </source>
</evidence>
<dbReference type="Proteomes" id="UP000671828">
    <property type="component" value="Chromosome"/>
</dbReference>
<dbReference type="SUPFAM" id="SSF54909">
    <property type="entry name" value="Dimeric alpha+beta barrel"/>
    <property type="match status" value="1"/>
</dbReference>
<dbReference type="Proteomes" id="UP001195724">
    <property type="component" value="Unassembled WGS sequence"/>
</dbReference>
<protein>
    <recommendedName>
        <fullName evidence="2">YCII-related domain-containing protein</fullName>
    </recommendedName>
</protein>
<organism evidence="4 5">
    <name type="scientific">Saccharothrix algeriensis</name>
    <dbReference type="NCBI Taxonomy" id="173560"/>
    <lineage>
        <taxon>Bacteria</taxon>
        <taxon>Bacillati</taxon>
        <taxon>Actinomycetota</taxon>
        <taxon>Actinomycetes</taxon>
        <taxon>Pseudonocardiales</taxon>
        <taxon>Pseudonocardiaceae</taxon>
        <taxon>Saccharothrix</taxon>
    </lineage>
</organism>
<dbReference type="EMBL" id="JAFBCL010000001">
    <property type="protein sequence ID" value="MBM7814967.1"/>
    <property type="molecule type" value="Genomic_DNA"/>
</dbReference>
<dbReference type="InterPro" id="IPR011008">
    <property type="entry name" value="Dimeric_a/b-barrel"/>
</dbReference>
<reference evidence="3 6" key="1">
    <citation type="submission" date="2021-01" db="EMBL/GenBank/DDBJ databases">
        <title>Sequencing the genomes of 1000 actinobacteria strains.</title>
        <authorList>
            <person name="Klenk H.-P."/>
        </authorList>
    </citation>
    <scope>NUCLEOTIDE SEQUENCE [LARGE SCALE GENOMIC DNA]</scope>
    <source>
        <strain evidence="3 6">DSM 44581</strain>
    </source>
</reference>
<evidence type="ECO:0000313" key="6">
    <source>
        <dbReference type="Proteomes" id="UP001195724"/>
    </source>
</evidence>
<dbReference type="EMBL" id="CP072788">
    <property type="protein sequence ID" value="QTR03230.1"/>
    <property type="molecule type" value="Genomic_DNA"/>
</dbReference>
<evidence type="ECO:0000256" key="1">
    <source>
        <dbReference type="ARBA" id="ARBA00007689"/>
    </source>
</evidence>
<dbReference type="Gene3D" id="3.30.70.1060">
    <property type="entry name" value="Dimeric alpha+beta barrel"/>
    <property type="match status" value="1"/>
</dbReference>
<feature type="domain" description="YCII-related" evidence="2">
    <location>
        <begin position="1"/>
        <end position="113"/>
    </location>
</feature>
<sequence length="122" mass="13424">MRFLVLHRLDERASEAWDPSPEFVERMGEFVREAVDRGVLITAEGVHPSGKGARVRKARGAGTTVSDGPFTEAKEVIGGFLLINAADRAEAVGFARRYAALFDEVEVEVRQVVEEEDLPTPV</sequence>
<dbReference type="InterPro" id="IPR005545">
    <property type="entry name" value="YCII"/>
</dbReference>
<evidence type="ECO:0000313" key="3">
    <source>
        <dbReference type="EMBL" id="MBM7814967.1"/>
    </source>
</evidence>
<evidence type="ECO:0000313" key="4">
    <source>
        <dbReference type="EMBL" id="QTR03230.1"/>
    </source>
</evidence>
<evidence type="ECO:0000313" key="5">
    <source>
        <dbReference type="Proteomes" id="UP000671828"/>
    </source>
</evidence>
<reference evidence="4" key="2">
    <citation type="submission" date="2021-04" db="EMBL/GenBank/DDBJ databases">
        <title>Saccharothrix algeriensis WGS.</title>
        <authorList>
            <person name="Stuskova K."/>
            <person name="Hakalova E."/>
            <person name="Tebbal A.B."/>
            <person name="Eichmeier A."/>
        </authorList>
    </citation>
    <scope>NUCLEOTIDE SEQUENCE</scope>
    <source>
        <strain evidence="4">NRRL B-24137</strain>
    </source>
</reference>
<comment type="similarity">
    <text evidence="1">Belongs to the YciI family.</text>
</comment>
<keyword evidence="6" id="KW-1185">Reference proteome</keyword>
<dbReference type="PANTHER" id="PTHR35174">
    <property type="entry name" value="BLL7171 PROTEIN-RELATED"/>
    <property type="match status" value="1"/>
</dbReference>
<dbReference type="Pfam" id="PF03795">
    <property type="entry name" value="YCII"/>
    <property type="match status" value="1"/>
</dbReference>
<name>A0A8T8HYD2_9PSEU</name>
<gene>
    <name evidence="4" type="ORF">J7S33_30500</name>
    <name evidence="3" type="ORF">JOE68_005832</name>
</gene>
<proteinExistence type="inferred from homology"/>
<dbReference type="AlphaFoldDB" id="A0A8T8HYD2"/>